<keyword evidence="2" id="KW-1185">Reference proteome</keyword>
<dbReference type="SUPFAM" id="SSF54427">
    <property type="entry name" value="NTF2-like"/>
    <property type="match status" value="1"/>
</dbReference>
<dbReference type="AlphaFoldDB" id="A0A4Z0ZYR1"/>
<sequence length="142" mass="16434">MDHKQRITAILHELLSNPKTKVIPEYFSSRYIAHTSNKTYNGLKIVSQWIQNLNSFLSDLKIVNLEFIHETDDTVVWKRTLKGKIKSSALQNQNVGKSIKWEEMIVSKFNGSKIEEEWISSEFLGALLPKTKKKSSLRSQQK</sequence>
<evidence type="ECO:0000313" key="1">
    <source>
        <dbReference type="EMBL" id="TGL65433.1"/>
    </source>
</evidence>
<dbReference type="Proteomes" id="UP000297567">
    <property type="component" value="Unassembled WGS sequence"/>
</dbReference>
<dbReference type="RefSeq" id="WP_135643309.1">
    <property type="nucleotide sequence ID" value="NZ_RQGH01000026.1"/>
</dbReference>
<dbReference type="Pfam" id="PF07366">
    <property type="entry name" value="SnoaL"/>
    <property type="match status" value="1"/>
</dbReference>
<dbReference type="InterPro" id="IPR009959">
    <property type="entry name" value="Cyclase_SnoaL-like"/>
</dbReference>
<accession>A0A4Z0ZYR1</accession>
<dbReference type="EMBL" id="RQGH01000026">
    <property type="protein sequence ID" value="TGL65433.1"/>
    <property type="molecule type" value="Genomic_DNA"/>
</dbReference>
<dbReference type="Gene3D" id="3.10.450.50">
    <property type="match status" value="1"/>
</dbReference>
<comment type="caution">
    <text evidence="1">The sequence shown here is derived from an EMBL/GenBank/DDBJ whole genome shotgun (WGS) entry which is preliminary data.</text>
</comment>
<protein>
    <submittedName>
        <fullName evidence="1">SnoaL-like polyketide cyclase</fullName>
    </submittedName>
</protein>
<gene>
    <name evidence="1" type="ORF">EHQ62_12735</name>
</gene>
<dbReference type="InterPro" id="IPR032710">
    <property type="entry name" value="NTF2-like_dom_sf"/>
</dbReference>
<evidence type="ECO:0000313" key="2">
    <source>
        <dbReference type="Proteomes" id="UP000297567"/>
    </source>
</evidence>
<name>A0A4Z0ZYR1_9LEPT</name>
<proteinExistence type="predicted"/>
<reference evidence="1" key="1">
    <citation type="journal article" date="2019" name="PLoS Negl. Trop. Dis.">
        <title>Revisiting the worldwide diversity of Leptospira species in the environment.</title>
        <authorList>
            <person name="Vincent A.T."/>
            <person name="Schiettekatte O."/>
            <person name="Bourhy P."/>
            <person name="Veyrier F.J."/>
            <person name="Picardeau M."/>
        </authorList>
    </citation>
    <scope>NUCLEOTIDE SEQUENCE [LARGE SCALE GENOMIC DNA]</scope>
    <source>
        <strain evidence="1">201702451</strain>
    </source>
</reference>
<dbReference type="GO" id="GO:0030638">
    <property type="term" value="P:polyketide metabolic process"/>
    <property type="evidence" value="ECO:0007669"/>
    <property type="project" value="InterPro"/>
</dbReference>
<organism evidence="1 2">
    <name type="scientific">Leptospira jelokensis</name>
    <dbReference type="NCBI Taxonomy" id="2484931"/>
    <lineage>
        <taxon>Bacteria</taxon>
        <taxon>Pseudomonadati</taxon>
        <taxon>Spirochaetota</taxon>
        <taxon>Spirochaetia</taxon>
        <taxon>Leptospirales</taxon>
        <taxon>Leptospiraceae</taxon>
        <taxon>Leptospira</taxon>
    </lineage>
</organism>